<dbReference type="EMBL" id="AAKCDQ010000003">
    <property type="protein sequence ID" value="ECQ6723559.1"/>
    <property type="molecule type" value="Genomic_DNA"/>
</dbReference>
<protein>
    <submittedName>
        <fullName evidence="1">Uncharacterized protein</fullName>
    </submittedName>
</protein>
<accession>A0A5Y9DNS8</accession>
<gene>
    <name evidence="1" type="ORF">FZ622_11650</name>
</gene>
<comment type="caution">
    <text evidence="1">The sequence shown here is derived from an EMBL/GenBank/DDBJ whole genome shotgun (WGS) entry which is preliminary data.</text>
</comment>
<name>A0A5Y9DNS8_LISMN</name>
<dbReference type="RefSeq" id="WP_149040668.1">
    <property type="nucleotide sequence ID" value="NZ_VTIF01000001.1"/>
</dbReference>
<dbReference type="AlphaFoldDB" id="A0A5Y9DNS8"/>
<sequence>MHYVESITESVVTRVLELKNESTGTVDLCFDDSAVVSNKNFEFMKQGNSYDCKIKLFGDLVKEKEERTVACLITNVNVRIGNSDFLEVNVKDDVYYIPKEKVLNILEQDIILFKISRKDLIEVNDVIHEDLF</sequence>
<evidence type="ECO:0000313" key="1">
    <source>
        <dbReference type="EMBL" id="ECQ6723559.1"/>
    </source>
</evidence>
<proteinExistence type="predicted"/>
<organism evidence="1">
    <name type="scientific">Listeria monocytogenes</name>
    <dbReference type="NCBI Taxonomy" id="1639"/>
    <lineage>
        <taxon>Bacteria</taxon>
        <taxon>Bacillati</taxon>
        <taxon>Bacillota</taxon>
        <taxon>Bacilli</taxon>
        <taxon>Bacillales</taxon>
        <taxon>Listeriaceae</taxon>
        <taxon>Listeria</taxon>
    </lineage>
</organism>
<reference evidence="1" key="1">
    <citation type="submission" date="2019-08" db="EMBL/GenBank/DDBJ databases">
        <authorList>
            <consortium name="GenomeTrakr network: Whole genome sequencing for foodborne pathogen traceback"/>
        </authorList>
    </citation>
    <scope>NUCLEOTIDE SEQUENCE</scope>
    <source>
        <strain evidence="1">AG19-0288</strain>
    </source>
</reference>